<comment type="caution">
    <text evidence="2">The sequence shown here is derived from an EMBL/GenBank/DDBJ whole genome shotgun (WGS) entry which is preliminary data.</text>
</comment>
<protein>
    <submittedName>
        <fullName evidence="2">Topoisomerase DNA-binding C4 zinc finger domain-containing protein</fullName>
    </submittedName>
</protein>
<evidence type="ECO:0000313" key="3">
    <source>
        <dbReference type="Proteomes" id="UP000732298"/>
    </source>
</evidence>
<keyword evidence="2" id="KW-0238">DNA-binding</keyword>
<proteinExistence type="predicted"/>
<dbReference type="SUPFAM" id="SSF57783">
    <property type="entry name" value="Zinc beta-ribbon"/>
    <property type="match status" value="1"/>
</dbReference>
<sequence>MNCAVCGKTATSYNKQKQPVCSAHLKSEAKAPACPDCGLPMLVRHGKYGSFWGCMAFPSCSGIRKI</sequence>
<dbReference type="EMBL" id="JACQPB010000042">
    <property type="protein sequence ID" value="MBI4210814.1"/>
    <property type="molecule type" value="Genomic_DNA"/>
</dbReference>
<dbReference type="AlphaFoldDB" id="A0A8T3YJV3"/>
<name>A0A8T3YJV3_9ARCH</name>
<evidence type="ECO:0000313" key="2">
    <source>
        <dbReference type="EMBL" id="MBI4210814.1"/>
    </source>
</evidence>
<dbReference type="GO" id="GO:0006265">
    <property type="term" value="P:DNA topological change"/>
    <property type="evidence" value="ECO:0007669"/>
    <property type="project" value="InterPro"/>
</dbReference>
<evidence type="ECO:0000259" key="1">
    <source>
        <dbReference type="Pfam" id="PF01396"/>
    </source>
</evidence>
<reference evidence="2" key="1">
    <citation type="submission" date="2020-07" db="EMBL/GenBank/DDBJ databases">
        <title>Huge and variable diversity of episymbiotic CPR bacteria and DPANN archaea in groundwater ecosystems.</title>
        <authorList>
            <person name="He C.Y."/>
            <person name="Keren R."/>
            <person name="Whittaker M."/>
            <person name="Farag I.F."/>
            <person name="Doudna J."/>
            <person name="Cate J.H.D."/>
            <person name="Banfield J.F."/>
        </authorList>
    </citation>
    <scope>NUCLEOTIDE SEQUENCE</scope>
    <source>
        <strain evidence="2">NC_groundwater_1296_Ag_S-0.2um_52_80</strain>
    </source>
</reference>
<dbReference type="Pfam" id="PF01396">
    <property type="entry name" value="Zn_ribbon_Top1"/>
    <property type="match status" value="1"/>
</dbReference>
<organism evidence="2 3">
    <name type="scientific">Candidatus Iainarchaeum sp</name>
    <dbReference type="NCBI Taxonomy" id="3101447"/>
    <lineage>
        <taxon>Archaea</taxon>
        <taxon>Candidatus Iainarchaeota</taxon>
        <taxon>Candidatus Iainarchaeia</taxon>
        <taxon>Candidatus Iainarchaeales</taxon>
        <taxon>Candidatus Iainarchaeaceae</taxon>
        <taxon>Candidatus Iainarchaeum</taxon>
    </lineage>
</organism>
<dbReference type="Gene3D" id="3.30.65.10">
    <property type="entry name" value="Bacterial Topoisomerase I, domain 1"/>
    <property type="match status" value="1"/>
</dbReference>
<accession>A0A8T3YJV3</accession>
<dbReference type="GO" id="GO:0005694">
    <property type="term" value="C:chromosome"/>
    <property type="evidence" value="ECO:0007669"/>
    <property type="project" value="InterPro"/>
</dbReference>
<dbReference type="InterPro" id="IPR013498">
    <property type="entry name" value="Topo_IA_Znf"/>
</dbReference>
<dbReference type="GO" id="GO:0003916">
    <property type="term" value="F:DNA topoisomerase activity"/>
    <property type="evidence" value="ECO:0007669"/>
    <property type="project" value="InterPro"/>
</dbReference>
<gene>
    <name evidence="2" type="ORF">HY544_04890</name>
</gene>
<feature type="domain" description="DNA topoisomerase type IA zn finger" evidence="1">
    <location>
        <begin position="34"/>
        <end position="65"/>
    </location>
</feature>
<dbReference type="Proteomes" id="UP000732298">
    <property type="component" value="Unassembled WGS sequence"/>
</dbReference>
<dbReference type="GO" id="GO:0003677">
    <property type="term" value="F:DNA binding"/>
    <property type="evidence" value="ECO:0007669"/>
    <property type="project" value="UniProtKB-KW"/>
</dbReference>